<protein>
    <submittedName>
        <fullName evidence="1">Uncharacterized protein</fullName>
    </submittedName>
</protein>
<dbReference type="GO" id="GO:0006355">
    <property type="term" value="P:regulation of DNA-templated transcription"/>
    <property type="evidence" value="ECO:0007669"/>
    <property type="project" value="InterPro"/>
</dbReference>
<name>A0A0J9X2A4_NOCSI</name>
<dbReference type="OrthoDB" id="3822649at2"/>
<evidence type="ECO:0000313" key="1">
    <source>
        <dbReference type="EMBL" id="AIY18015.1"/>
    </source>
</evidence>
<dbReference type="KEGG" id="psim:KR76_16840"/>
<proteinExistence type="predicted"/>
<evidence type="ECO:0000313" key="2">
    <source>
        <dbReference type="Proteomes" id="UP000030300"/>
    </source>
</evidence>
<reference evidence="1 2" key="1">
    <citation type="journal article" date="2015" name="Genome Announc.">
        <title>Complete Genome Sequence of Steroid-Transforming Nocardioides simplex VKM Ac-2033D.</title>
        <authorList>
            <person name="Shtratnikova V.Y."/>
            <person name="Schelkunov M.I."/>
            <person name="Pekov Y.A."/>
            <person name="Fokina V.V."/>
            <person name="Logacheva M.D."/>
            <person name="Sokolov S.L."/>
            <person name="Bragin E.Y."/>
            <person name="Ashapkin V.V."/>
            <person name="Donova M.V."/>
        </authorList>
    </citation>
    <scope>NUCLEOTIDE SEQUENCE [LARGE SCALE GENOMIC DNA]</scope>
    <source>
        <strain evidence="1 2">VKM Ac-2033D</strain>
    </source>
</reference>
<gene>
    <name evidence="1" type="ORF">KR76_16840</name>
</gene>
<dbReference type="STRING" id="2045.KR76_16840"/>
<dbReference type="InterPro" id="IPR051015">
    <property type="entry name" value="EvgA-like"/>
</dbReference>
<dbReference type="Proteomes" id="UP000030300">
    <property type="component" value="Chromosome"/>
</dbReference>
<dbReference type="Pfam" id="PF00196">
    <property type="entry name" value="GerE"/>
    <property type="match status" value="1"/>
</dbReference>
<dbReference type="PROSITE" id="PS50043">
    <property type="entry name" value="HTH_LUXR_2"/>
    <property type="match status" value="1"/>
</dbReference>
<dbReference type="PANTHER" id="PTHR45566:SF2">
    <property type="entry name" value="NARL SUBFAMILY"/>
    <property type="match status" value="1"/>
</dbReference>
<dbReference type="PRINTS" id="PR00038">
    <property type="entry name" value="HTHLUXR"/>
</dbReference>
<organism evidence="1 2">
    <name type="scientific">Nocardioides simplex</name>
    <name type="common">Arthrobacter simplex</name>
    <dbReference type="NCBI Taxonomy" id="2045"/>
    <lineage>
        <taxon>Bacteria</taxon>
        <taxon>Bacillati</taxon>
        <taxon>Actinomycetota</taxon>
        <taxon>Actinomycetes</taxon>
        <taxon>Propionibacteriales</taxon>
        <taxon>Nocardioidaceae</taxon>
        <taxon>Pimelobacter</taxon>
    </lineage>
</organism>
<keyword evidence="2" id="KW-1185">Reference proteome</keyword>
<dbReference type="GO" id="GO:0003677">
    <property type="term" value="F:DNA binding"/>
    <property type="evidence" value="ECO:0007669"/>
    <property type="project" value="InterPro"/>
</dbReference>
<dbReference type="InterPro" id="IPR016032">
    <property type="entry name" value="Sig_transdc_resp-reg_C-effctor"/>
</dbReference>
<dbReference type="AlphaFoldDB" id="A0A0J9X2A4"/>
<accession>A0A0J9X2A4</accession>
<dbReference type="eggNOG" id="COG2197">
    <property type="taxonomic scope" value="Bacteria"/>
</dbReference>
<dbReference type="InterPro" id="IPR011006">
    <property type="entry name" value="CheY-like_superfamily"/>
</dbReference>
<dbReference type="SUPFAM" id="SSF46894">
    <property type="entry name" value="C-terminal effector domain of the bipartite response regulators"/>
    <property type="match status" value="1"/>
</dbReference>
<dbReference type="EMBL" id="CP009896">
    <property type="protein sequence ID" value="AIY18015.1"/>
    <property type="molecule type" value="Genomic_DNA"/>
</dbReference>
<dbReference type="RefSeq" id="WP_038679838.1">
    <property type="nucleotide sequence ID" value="NZ_BJMC01000028.1"/>
</dbReference>
<dbReference type="SMART" id="SM00421">
    <property type="entry name" value="HTH_LUXR"/>
    <property type="match status" value="1"/>
</dbReference>
<dbReference type="InterPro" id="IPR000792">
    <property type="entry name" value="Tscrpt_reg_LuxR_C"/>
</dbReference>
<dbReference type="Gene3D" id="3.40.50.2300">
    <property type="match status" value="1"/>
</dbReference>
<dbReference type="PANTHER" id="PTHR45566">
    <property type="entry name" value="HTH-TYPE TRANSCRIPTIONAL REGULATOR YHJB-RELATED"/>
    <property type="match status" value="1"/>
</dbReference>
<dbReference type="GeneID" id="96610490"/>
<sequence length="233" mass="24912">MAEKLQSEPLSGACPMRITIIDEHTLLVDALALVLEGAGYMVAKVEPRRPEASMATVLAAGLQCGGRLVLLGTVPGCLDTDFVAPLTAAGAVVVILANGAEEHLWGAAIQQGAKDVLPRSCSLEELVTVTRRVRDGLPLMGPQRRGALMAAARAERREARAIHVRLGRLTRREMQVLGSLMSGQDVRTIARAHVVVEATVRSQIKSILSKLEVNSQISAVGAAHRVAWRLPEQ</sequence>
<dbReference type="SUPFAM" id="SSF52172">
    <property type="entry name" value="CheY-like"/>
    <property type="match status" value="1"/>
</dbReference>